<dbReference type="PANTHER" id="PTHR31286">
    <property type="entry name" value="GLYCINE-RICH CELL WALL STRUCTURAL PROTEIN 1.8-LIKE"/>
    <property type="match status" value="1"/>
</dbReference>
<keyword evidence="1" id="KW-0863">Zinc-finger</keyword>
<dbReference type="GO" id="GO:0008270">
    <property type="term" value="F:zinc ion binding"/>
    <property type="evidence" value="ECO:0007669"/>
    <property type="project" value="UniProtKB-KW"/>
</dbReference>
<dbReference type="PROSITE" id="PS50158">
    <property type="entry name" value="ZF_CCHC"/>
    <property type="match status" value="1"/>
</dbReference>
<evidence type="ECO:0000313" key="4">
    <source>
        <dbReference type="EMBL" id="KAG5566021.1"/>
    </source>
</evidence>
<keyword evidence="1" id="KW-0862">Zinc</keyword>
<evidence type="ECO:0000256" key="1">
    <source>
        <dbReference type="PROSITE-ProRule" id="PRU00047"/>
    </source>
</evidence>
<dbReference type="Pfam" id="PF14392">
    <property type="entry name" value="zf-CCHC_4"/>
    <property type="match status" value="1"/>
</dbReference>
<dbReference type="GO" id="GO:0003676">
    <property type="term" value="F:nucleic acid binding"/>
    <property type="evidence" value="ECO:0007669"/>
    <property type="project" value="InterPro"/>
</dbReference>
<proteinExistence type="predicted"/>
<dbReference type="InterPro" id="IPR025836">
    <property type="entry name" value="Zn_knuckle_CX2CX4HX4C"/>
</dbReference>
<dbReference type="Proteomes" id="UP000823749">
    <property type="component" value="Chromosome 1"/>
</dbReference>
<feature type="domain" description="CCHC-type" evidence="3">
    <location>
        <begin position="209"/>
        <end position="224"/>
    </location>
</feature>
<comment type="caution">
    <text evidence="4">The sequence shown here is derived from an EMBL/GenBank/DDBJ whole genome shotgun (WGS) entry which is preliminary data.</text>
</comment>
<dbReference type="EMBL" id="JACTNZ010000001">
    <property type="protein sequence ID" value="KAG5566021.1"/>
    <property type="molecule type" value="Genomic_DNA"/>
</dbReference>
<reference evidence="4" key="1">
    <citation type="submission" date="2020-08" db="EMBL/GenBank/DDBJ databases">
        <title>Plant Genome Project.</title>
        <authorList>
            <person name="Zhang R.-G."/>
        </authorList>
    </citation>
    <scope>NUCLEOTIDE SEQUENCE</scope>
    <source>
        <strain evidence="4">WSP0</strain>
        <tissue evidence="4">Leaf</tissue>
    </source>
</reference>
<dbReference type="InterPro" id="IPR025558">
    <property type="entry name" value="DUF4283"/>
</dbReference>
<dbReference type="AlphaFoldDB" id="A0AAV6LPM9"/>
<dbReference type="Pfam" id="PF14111">
    <property type="entry name" value="DUF4283"/>
    <property type="match status" value="1"/>
</dbReference>
<organism evidence="4 5">
    <name type="scientific">Rhododendron griersonianum</name>
    <dbReference type="NCBI Taxonomy" id="479676"/>
    <lineage>
        <taxon>Eukaryota</taxon>
        <taxon>Viridiplantae</taxon>
        <taxon>Streptophyta</taxon>
        <taxon>Embryophyta</taxon>
        <taxon>Tracheophyta</taxon>
        <taxon>Spermatophyta</taxon>
        <taxon>Magnoliopsida</taxon>
        <taxon>eudicotyledons</taxon>
        <taxon>Gunneridae</taxon>
        <taxon>Pentapetalae</taxon>
        <taxon>asterids</taxon>
        <taxon>Ericales</taxon>
        <taxon>Ericaceae</taxon>
        <taxon>Ericoideae</taxon>
        <taxon>Rhodoreae</taxon>
        <taxon>Rhododendron</taxon>
    </lineage>
</organism>
<keyword evidence="5" id="KW-1185">Reference proteome</keyword>
<keyword evidence="1" id="KW-0479">Metal-binding</keyword>
<gene>
    <name evidence="4" type="ORF">RHGRI_001819</name>
</gene>
<protein>
    <recommendedName>
        <fullName evidence="3">CCHC-type domain-containing protein</fullName>
    </recommendedName>
</protein>
<evidence type="ECO:0000259" key="3">
    <source>
        <dbReference type="PROSITE" id="PS50158"/>
    </source>
</evidence>
<feature type="region of interest" description="Disordered" evidence="2">
    <location>
        <begin position="488"/>
        <end position="537"/>
    </location>
</feature>
<evidence type="ECO:0000313" key="5">
    <source>
        <dbReference type="Proteomes" id="UP000823749"/>
    </source>
</evidence>
<sequence>MACLSEASSNAEDPHFINQRGWLFPTDPIISNQLRDLWKQTLLGCFVDNRSFSEATIQLAVNTFWHTKGPIMVEKRSGIFCFHFEDQYDLECILAKQPWSVHGAVLVLQPWKPNTVLPQLQFPSMDVWVQAHNIPVERYYSDLANLLGFAAGHLLQVDWSDDRTRSLDFFRFKVRIHSDEPLIPGAFIELLEGDFHWISFKYEKLFRICYRCGKIGHTNTACKSSLMEAFESLHQRYDHSPFNQSFPLILANNKPMFTSSLRAFRNTDCNRTTRIWVLYEEEVQNMETDQNLIFNVDISDSLSTDDVFHTPDEGSSPLIDPNPHPTPVEEVDPPPAQRPSIWGNIVHSIFSPLSLSLVNPLTPLPIPTSNTSPLLVNENLGSVQNLNIESANLMNLHVVTSTTSPQILISPSVPLDAVVQPSPTHLFNPHANSTSETKAKNSHLLLTNNTNPPQSATSLALSIPEPTPKQSSITEVFRCAAPNFNGDDTPMVFDSQSISPGEATTNLSLSNAFQQQSPISKKRSSSSSESGSSAGGG</sequence>
<accession>A0AAV6LPM9</accession>
<feature type="compositionally biased region" description="Polar residues" evidence="2">
    <location>
        <begin position="494"/>
        <end position="519"/>
    </location>
</feature>
<evidence type="ECO:0000256" key="2">
    <source>
        <dbReference type="SAM" id="MobiDB-lite"/>
    </source>
</evidence>
<dbReference type="InterPro" id="IPR040256">
    <property type="entry name" value="At4g02000-like"/>
</dbReference>
<dbReference type="InterPro" id="IPR001878">
    <property type="entry name" value="Znf_CCHC"/>
</dbReference>
<feature type="region of interest" description="Disordered" evidence="2">
    <location>
        <begin position="307"/>
        <end position="334"/>
    </location>
</feature>
<dbReference type="PANTHER" id="PTHR31286:SF167">
    <property type="entry name" value="OS09G0268800 PROTEIN"/>
    <property type="match status" value="1"/>
</dbReference>
<feature type="compositionally biased region" description="Low complexity" evidence="2">
    <location>
        <begin position="525"/>
        <end position="537"/>
    </location>
</feature>
<name>A0AAV6LPM9_9ERIC</name>